<feature type="compositionally biased region" description="Polar residues" evidence="3">
    <location>
        <begin position="1"/>
        <end position="12"/>
    </location>
</feature>
<organism evidence="5 6">
    <name type="scientific">Astatotilapia calliptera</name>
    <name type="common">Eastern happy</name>
    <name type="synonym">Chromis callipterus</name>
    <dbReference type="NCBI Taxonomy" id="8154"/>
    <lineage>
        <taxon>Eukaryota</taxon>
        <taxon>Metazoa</taxon>
        <taxon>Chordata</taxon>
        <taxon>Craniata</taxon>
        <taxon>Vertebrata</taxon>
        <taxon>Euteleostomi</taxon>
        <taxon>Actinopterygii</taxon>
        <taxon>Neopterygii</taxon>
        <taxon>Teleostei</taxon>
        <taxon>Neoteleostei</taxon>
        <taxon>Acanthomorphata</taxon>
        <taxon>Ovalentaria</taxon>
        <taxon>Cichlomorphae</taxon>
        <taxon>Cichliformes</taxon>
        <taxon>Cichlidae</taxon>
        <taxon>African cichlids</taxon>
        <taxon>Pseudocrenilabrinae</taxon>
        <taxon>Haplochromini</taxon>
        <taxon>Astatotilapia</taxon>
    </lineage>
</organism>
<dbReference type="GO" id="GO:0052689">
    <property type="term" value="F:carboxylic ester hydrolase activity"/>
    <property type="evidence" value="ECO:0007669"/>
    <property type="project" value="UniProtKB-KW"/>
</dbReference>
<sequence>MDCSRAQQSQASDEVDKTTAVVEKQQHSQSKQVSKDVREGEKTGAWKCTKNHLSRIMWPDDANVAGNVHGGNILKMIEEAGCIVGTRHCNTQNGDRCLAALVRVEKTEFLSPVFIGEVTHVTAEITHTSKHSLEVQVKVMAENILTVFALQPSFYPHAWSHWSHTNHLQLNTSKTKELVVDFGRSREGPLPVQIEGEEVEVVNKYKYLGLWVGNKLDWSCNTEHLYKKAQSRLYFLRRLRSFNICRKLLRMFYQSVVAGVLFYAVVCWGSSTAKKDSSRLEKLIRRAGSVVGMKLDTLVTVGEKRTLKKLLDIMNNAGHPLHTAINNQKSLFSDRLLLPKTRTNRLKNSFVPHAIRLFNSSLEGRGRGNRKQEDKGGNN</sequence>
<feature type="compositionally biased region" description="Low complexity" evidence="3">
    <location>
        <begin position="21"/>
        <end position="32"/>
    </location>
</feature>
<evidence type="ECO:0000256" key="3">
    <source>
        <dbReference type="SAM" id="MobiDB-lite"/>
    </source>
</evidence>
<dbReference type="GO" id="GO:0008168">
    <property type="term" value="F:methyltransferase activity"/>
    <property type="evidence" value="ECO:0007669"/>
    <property type="project" value="InterPro"/>
</dbReference>
<dbReference type="InterPro" id="IPR029069">
    <property type="entry name" value="HotDog_dom_sf"/>
</dbReference>
<accession>A0AAX7SRS8</accession>
<dbReference type="PROSITE" id="PS51770">
    <property type="entry name" value="HOTDOG_ACOT"/>
    <property type="match status" value="1"/>
</dbReference>
<evidence type="ECO:0000313" key="5">
    <source>
        <dbReference type="Ensembl" id="ENSACLP00000046500.1"/>
    </source>
</evidence>
<dbReference type="GO" id="GO:0006637">
    <property type="term" value="P:acyl-CoA metabolic process"/>
    <property type="evidence" value="ECO:0007669"/>
    <property type="project" value="TreeGrafter"/>
</dbReference>
<evidence type="ECO:0000259" key="4">
    <source>
        <dbReference type="PROSITE" id="PS51770"/>
    </source>
</evidence>
<gene>
    <name evidence="5" type="primary">ACOT7</name>
</gene>
<reference evidence="6" key="2">
    <citation type="submission" date="2023-03" db="EMBL/GenBank/DDBJ databases">
        <authorList>
            <consortium name="Wellcome Sanger Institute Data Sharing"/>
        </authorList>
    </citation>
    <scope>NUCLEOTIDE SEQUENCE [LARGE SCALE GENOMIC DNA]</scope>
</reference>
<dbReference type="GO" id="GO:0016706">
    <property type="term" value="F:2-oxoglutarate-dependent dioxygenase activity"/>
    <property type="evidence" value="ECO:0007669"/>
    <property type="project" value="InterPro"/>
</dbReference>
<dbReference type="CDD" id="cd03442">
    <property type="entry name" value="BFIT_BACH"/>
    <property type="match status" value="1"/>
</dbReference>
<evidence type="ECO:0000256" key="2">
    <source>
        <dbReference type="ARBA" id="ARBA00022801"/>
    </source>
</evidence>
<dbReference type="GeneTree" id="ENSGT00940000155229"/>
<dbReference type="InterPro" id="IPR040170">
    <property type="entry name" value="Cytosol_ACT"/>
</dbReference>
<dbReference type="InterPro" id="IPR006683">
    <property type="entry name" value="Thioestr_dom"/>
</dbReference>
<keyword evidence="2" id="KW-0378">Hydrolase</keyword>
<dbReference type="Proteomes" id="UP000265100">
    <property type="component" value="Chromosome 20"/>
</dbReference>
<dbReference type="Pfam" id="PF03061">
    <property type="entry name" value="4HBT"/>
    <property type="match status" value="1"/>
</dbReference>
<proteinExistence type="predicted"/>
<reference evidence="5 6" key="1">
    <citation type="submission" date="2018-05" db="EMBL/GenBank/DDBJ databases">
        <authorList>
            <person name="Datahose"/>
        </authorList>
    </citation>
    <scope>NUCLEOTIDE SEQUENCE</scope>
</reference>
<dbReference type="PANTHER" id="PTHR11049">
    <property type="entry name" value="ACYL COENZYME A THIOESTER HYDROLASE"/>
    <property type="match status" value="1"/>
</dbReference>
<dbReference type="Ensembl" id="ENSACLT00000049880.1">
    <property type="protein sequence ID" value="ENSACLP00000046500.1"/>
    <property type="gene ID" value="ENSACLG00000022915.2"/>
</dbReference>
<dbReference type="GO" id="GO:0005829">
    <property type="term" value="C:cytosol"/>
    <property type="evidence" value="ECO:0007669"/>
    <property type="project" value="TreeGrafter"/>
</dbReference>
<dbReference type="SUPFAM" id="SSF54637">
    <property type="entry name" value="Thioesterase/thiol ester dehydrase-isomerase"/>
    <property type="match status" value="1"/>
</dbReference>
<keyword evidence="6" id="KW-1185">Reference proteome</keyword>
<keyword evidence="1" id="KW-0719">Serine esterase</keyword>
<dbReference type="GO" id="GO:0052816">
    <property type="term" value="F:long-chain fatty acyl-CoA hydrolase activity"/>
    <property type="evidence" value="ECO:0007669"/>
    <property type="project" value="TreeGrafter"/>
</dbReference>
<reference evidence="5" key="4">
    <citation type="submission" date="2025-09" db="UniProtKB">
        <authorList>
            <consortium name="Ensembl"/>
        </authorList>
    </citation>
    <scope>IDENTIFICATION</scope>
</reference>
<dbReference type="InterPro" id="IPR033120">
    <property type="entry name" value="HOTDOG_ACOT"/>
</dbReference>
<dbReference type="InterPro" id="IPR015095">
    <property type="entry name" value="AlkB_hom8_N"/>
</dbReference>
<reference evidence="5" key="3">
    <citation type="submission" date="2025-08" db="UniProtKB">
        <authorList>
            <consortium name="Ensembl"/>
        </authorList>
    </citation>
    <scope>IDENTIFICATION</scope>
</reference>
<evidence type="ECO:0000313" key="6">
    <source>
        <dbReference type="Proteomes" id="UP000265100"/>
    </source>
</evidence>
<dbReference type="Gene3D" id="3.10.129.10">
    <property type="entry name" value="Hotdog Thioesterase"/>
    <property type="match status" value="1"/>
</dbReference>
<evidence type="ECO:0000256" key="1">
    <source>
        <dbReference type="ARBA" id="ARBA00022487"/>
    </source>
</evidence>
<feature type="region of interest" description="Disordered" evidence="3">
    <location>
        <begin position="1"/>
        <end position="41"/>
    </location>
</feature>
<dbReference type="GO" id="GO:0009062">
    <property type="term" value="P:fatty acid catabolic process"/>
    <property type="evidence" value="ECO:0007669"/>
    <property type="project" value="TreeGrafter"/>
</dbReference>
<dbReference type="Pfam" id="PF09004">
    <property type="entry name" value="ALKBH8_N"/>
    <property type="match status" value="1"/>
</dbReference>
<dbReference type="AlphaFoldDB" id="A0AAX7SRS8"/>
<dbReference type="PANTHER" id="PTHR11049:SF24">
    <property type="entry name" value="CYTOSOLIC ACYL COENZYME A THIOESTER HYDROLASE"/>
    <property type="match status" value="1"/>
</dbReference>
<name>A0AAX7SRS8_ASTCA</name>
<protein>
    <recommendedName>
        <fullName evidence="4">HotDog ACOT-type domain-containing protein</fullName>
    </recommendedName>
</protein>
<feature type="domain" description="HotDog ACOT-type" evidence="4">
    <location>
        <begin position="47"/>
        <end position="178"/>
    </location>
</feature>